<comment type="caution">
    <text evidence="1">The sequence shown here is derived from an EMBL/GenBank/DDBJ whole genome shotgun (WGS) entry which is preliminary data.</text>
</comment>
<keyword evidence="2" id="KW-1185">Reference proteome</keyword>
<accession>A0ACB0Z9E1</accession>
<protein>
    <submittedName>
        <fullName evidence="1">Uncharacterized protein</fullName>
    </submittedName>
</protein>
<proteinExistence type="predicted"/>
<dbReference type="Proteomes" id="UP001497535">
    <property type="component" value="Unassembled WGS sequence"/>
</dbReference>
<sequence>MPKQVLSLYKIVFCFTRCTGCCGCPSPAGQVSSPLPPPFFLPFFPLLIKASI</sequence>
<gene>
    <name evidence="1" type="ORF">MENTE1834_LOCUS22327</name>
</gene>
<reference evidence="1" key="1">
    <citation type="submission" date="2023-11" db="EMBL/GenBank/DDBJ databases">
        <authorList>
            <person name="Poullet M."/>
        </authorList>
    </citation>
    <scope>NUCLEOTIDE SEQUENCE</scope>
    <source>
        <strain evidence="1">E1834</strain>
    </source>
</reference>
<evidence type="ECO:0000313" key="2">
    <source>
        <dbReference type="Proteomes" id="UP001497535"/>
    </source>
</evidence>
<organism evidence="1 2">
    <name type="scientific">Meloidogyne enterolobii</name>
    <name type="common">Root-knot nematode worm</name>
    <name type="synonym">Meloidogyne mayaguensis</name>
    <dbReference type="NCBI Taxonomy" id="390850"/>
    <lineage>
        <taxon>Eukaryota</taxon>
        <taxon>Metazoa</taxon>
        <taxon>Ecdysozoa</taxon>
        <taxon>Nematoda</taxon>
        <taxon>Chromadorea</taxon>
        <taxon>Rhabditida</taxon>
        <taxon>Tylenchina</taxon>
        <taxon>Tylenchomorpha</taxon>
        <taxon>Tylenchoidea</taxon>
        <taxon>Meloidogynidae</taxon>
        <taxon>Meloidogyninae</taxon>
        <taxon>Meloidogyne</taxon>
    </lineage>
</organism>
<dbReference type="EMBL" id="CAVMJV010000028">
    <property type="protein sequence ID" value="CAK5075515.1"/>
    <property type="molecule type" value="Genomic_DNA"/>
</dbReference>
<name>A0ACB0Z9E1_MELEN</name>
<evidence type="ECO:0000313" key="1">
    <source>
        <dbReference type="EMBL" id="CAK5075515.1"/>
    </source>
</evidence>